<accession>A0A383AX21</accession>
<gene>
    <name evidence="1" type="ORF">METZ01_LOCUS465005</name>
</gene>
<dbReference type="EMBL" id="UINC01195540">
    <property type="protein sequence ID" value="SVE12151.1"/>
    <property type="molecule type" value="Genomic_DNA"/>
</dbReference>
<organism evidence="1">
    <name type="scientific">marine metagenome</name>
    <dbReference type="NCBI Taxonomy" id="408172"/>
    <lineage>
        <taxon>unclassified sequences</taxon>
        <taxon>metagenomes</taxon>
        <taxon>ecological metagenomes</taxon>
    </lineage>
</organism>
<protein>
    <submittedName>
        <fullName evidence="1">Uncharacterized protein</fullName>
    </submittedName>
</protein>
<reference evidence="1" key="1">
    <citation type="submission" date="2018-05" db="EMBL/GenBank/DDBJ databases">
        <authorList>
            <person name="Lanie J.A."/>
            <person name="Ng W.-L."/>
            <person name="Kazmierczak K.M."/>
            <person name="Andrzejewski T.M."/>
            <person name="Davidsen T.M."/>
            <person name="Wayne K.J."/>
            <person name="Tettelin H."/>
            <person name="Glass J.I."/>
            <person name="Rusch D."/>
            <person name="Podicherti R."/>
            <person name="Tsui H.-C.T."/>
            <person name="Winkler M.E."/>
        </authorList>
    </citation>
    <scope>NUCLEOTIDE SEQUENCE</scope>
</reference>
<feature type="non-terminal residue" evidence="1">
    <location>
        <position position="249"/>
    </location>
</feature>
<evidence type="ECO:0000313" key="1">
    <source>
        <dbReference type="EMBL" id="SVE12151.1"/>
    </source>
</evidence>
<proteinExistence type="predicted"/>
<name>A0A383AX21_9ZZZZ</name>
<feature type="non-terminal residue" evidence="1">
    <location>
        <position position="1"/>
    </location>
</feature>
<dbReference type="AlphaFoldDB" id="A0A383AX21"/>
<sequence>EDSQDEAAAAIIGGIFTVTMGALLEQLAKALNEKDAPAATFFKDCIDYMAMSMVSSYEENTKNFPKEVKYAIDMTLGMTAKQFSEWEQDPSFEELTNLGSSENPDVETMSEVVLDEAKDGYDDDFSVMYSSEDEPDCDHGTTDMSGRCLHCTMTEADRMNEREGGGWEDCPTCGIAIKVGSNSCRNCSEQRVWTILIDDNDAYSETFVFNSKKSAINFREAAIDSEYLAQQDIGVYNIVEQQVIDEEYP</sequence>